<dbReference type="AntiFam" id="ANF00072">
    <property type="entry name" value="Shadow ORF (opposite TypA)"/>
</dbReference>
<reference evidence="1 2" key="2">
    <citation type="journal article" date="2010" name="J Osaka Dent Univ">
        <title>Isolation and identification of Rothia mucilaginosa from persistent apical periodontitis lesions.</title>
        <authorList>
            <person name="Yamane K."/>
            <person name="Yoshida M."/>
            <person name="Fujihira T."/>
            <person name="Baba T."/>
            <person name="Tsuji N."/>
            <person name="Hayashi H."/>
            <person name="Sugimori C."/>
            <person name="Yamanaka T."/>
            <person name="Mashimo C."/>
            <person name="Nambu T."/>
            <person name="Kawai H."/>
            <person name="Fukushima H."/>
        </authorList>
    </citation>
    <scope>NUCLEOTIDE SEQUENCE [LARGE SCALE GENOMIC DNA]</scope>
    <source>
        <strain evidence="1 2">DY-18</strain>
    </source>
</reference>
<dbReference type="HOGENOM" id="CLU_277411_0_0_11"/>
<protein>
    <submittedName>
        <fullName evidence="1">1-deoxy-D-xylulose 5-phosphate reductoisomerase</fullName>
    </submittedName>
</protein>
<dbReference type="Proteomes" id="UP000001883">
    <property type="component" value="Chromosome"/>
</dbReference>
<keyword evidence="2" id="KW-1185">Reference proteome</keyword>
<gene>
    <name evidence="1" type="ordered locus">RMDY18_10100</name>
</gene>
<dbReference type="AlphaFoldDB" id="D2NT66"/>
<accession>D2NT66</accession>
<organism evidence="1 2">
    <name type="scientific">Rothia mucilaginosa (strain DY-18)</name>
    <name type="common">Stomatococcus mucilaginosus</name>
    <dbReference type="NCBI Taxonomy" id="680646"/>
    <lineage>
        <taxon>Bacteria</taxon>
        <taxon>Bacillati</taxon>
        <taxon>Actinomycetota</taxon>
        <taxon>Actinomycetes</taxon>
        <taxon>Micrococcales</taxon>
        <taxon>Micrococcaceae</taxon>
        <taxon>Rothia</taxon>
    </lineage>
</organism>
<dbReference type="EMBL" id="AP011540">
    <property type="protein sequence ID" value="BAI64842.1"/>
    <property type="molecule type" value="Genomic_DNA"/>
</dbReference>
<dbReference type="GO" id="GO:0016853">
    <property type="term" value="F:isomerase activity"/>
    <property type="evidence" value="ECO:0007669"/>
    <property type="project" value="UniProtKB-KW"/>
</dbReference>
<reference evidence="1 2" key="3">
    <citation type="journal article" date="2010" name="Sequencing">
        <title>Complete Genome Sequence of Rothia mucilaginosa DY-18: A Clinical Isolate with Dense Meshwork-Like Structures from a Persistent Apical Periodontitis Lesion.</title>
        <authorList>
            <person name="Yamane K."/>
            <person name="Nambu T."/>
            <person name="Yamanaka T."/>
            <person name="Mashimo C."/>
            <person name="Sugimori C."/>
            <person name="Leung K.-P."/>
            <person name="Fukushima H."/>
        </authorList>
    </citation>
    <scope>NUCLEOTIDE SEQUENCE [LARGE SCALE GENOMIC DNA]</scope>
    <source>
        <strain evidence="1 2">DY-18</strain>
    </source>
</reference>
<proteinExistence type="predicted"/>
<reference evidence="2" key="1">
    <citation type="submission" date="2009-07" db="EMBL/GenBank/DDBJ databases">
        <title>Complete genome sequence of Rothia mucilaginosa DJ.</title>
        <authorList>
            <person name="Yamane K."/>
            <person name="Nambu T."/>
            <person name="Mashimo C."/>
            <person name="Sugimori C."/>
            <person name="Yamanaka T."/>
            <person name="Leung K."/>
            <person name="Fukushima H."/>
        </authorList>
    </citation>
    <scope>NUCLEOTIDE SEQUENCE [LARGE SCALE GENOMIC DNA]</scope>
    <source>
        <strain evidence="2">DY-18</strain>
    </source>
</reference>
<dbReference type="KEGG" id="rmu:RMDY18_10100"/>
<evidence type="ECO:0000313" key="2">
    <source>
        <dbReference type="Proteomes" id="UP000001883"/>
    </source>
</evidence>
<evidence type="ECO:0000313" key="1">
    <source>
        <dbReference type="EMBL" id="BAI64842.1"/>
    </source>
</evidence>
<name>D2NT66_ROTMD</name>
<sequence>MRGRRWAGRAFCLLELGVRVENQQCGRRACGYAGSFNRRRINGRYINRQRAENPAVHEAPAGFSTQTGRHTAGKATKRRGLLLLFLLLARRQCRNEGFLRNLHTTDHLHALLAFLLLLQQLTLTRNIAAVTLRQNVLTHRTNILAGNNTRTDSRLNRHLKLLARNQLTQLRSHHQAVRVRLIAVSNGAERIHLLTLQQDVDLHQVGLFLTVELPVQRRVTAGTGLQLIEEVEHDLRQGQSVTHLHTILGQVIHAADLAAASLAQLHNRANVLARGNNRTRHHGFTNRRDLTLGELARVGHALSVTSLVHHVVNNVRRGRNQVQVELAFQTLTHNLQVQQAQEATAETKAQSGRSLRLVNQCGVVELQLIQRVTQRRVVRTVNREQAGEHHRLGVLVTAQGLLRRLRGGSDGITHTRLTHVLHTGNEVAHLAHAQALRGHRLRGNHADFEQVMLSAGGHHLNLLTRLQATVHNTHVGDHAAVRVVHRVKNHGTGRGGCVTLRGGNRLHNTVQQSLNALTGLTRYAQNLVRLATNQVRQLLSVLIGLSRGKVNLVQHRDDGQVVLHRQVQVRQGLSLNTLGGVHEQKRTLTRSQGAGHLIGEVHVAGGVNHVQRVGGAVNVPGHAHSLRLNGDTAFTLNVHAVQVLRLHIARGNHAGGLQHTVCEGGLTVVNVGDNAEVANNRGVGRRRNGRVLRHGCQSHHPFEMLAAGMGIVTYHFPIPAPYVRTDLTFRRILRRSRTTICRVFTLGCAAEGIQVALNILSNHLTGDSAQSRIHLLLNLTHQLNLLVVLRHFFGELRLPLISVDAQAVVLLRLDLNAKDNFQRLDQAHDRARVLLVKAQVPRDAHTQHDRGTQAVLGGERRHRHRHRGRTGVVLVQNTGNSRQLLVVSGQRVRVRAGVRHLILKGLNEDRVVHVELLHVLEEAGHEPLHAQARGGAGHHEQAQAALRDGDHVVENFGPHQNRGFGVVIVQQLRGDGSIVVEVVHVEAGALIARVERAVNHVEGVLTVARGFLRGVETDQHDGRVVVLLGGLAQAQLAKQALLRGLFCGGGLGESVKESGGREVRLAHRWSLARGRVTGYMGYGKLPVNCRWLCSVYRRCSLPRYRLYGTIARARAVCGTADSSHYTGSSATRKRFRHRAGASP</sequence>
<keyword evidence="1" id="KW-0413">Isomerase</keyword>